<comment type="caution">
    <text evidence="1">The sequence shown here is derived from an EMBL/GenBank/DDBJ whole genome shotgun (WGS) entry which is preliminary data.</text>
</comment>
<keyword evidence="2" id="KW-1185">Reference proteome</keyword>
<dbReference type="Proteomes" id="UP000294508">
    <property type="component" value="Unassembled WGS sequence"/>
</dbReference>
<dbReference type="SUPFAM" id="SSF53474">
    <property type="entry name" value="alpha/beta-Hydrolases"/>
    <property type="match status" value="1"/>
</dbReference>
<organism evidence="1 2">
    <name type="scientific">Kribbella steppae</name>
    <dbReference type="NCBI Taxonomy" id="2512223"/>
    <lineage>
        <taxon>Bacteria</taxon>
        <taxon>Bacillati</taxon>
        <taxon>Actinomycetota</taxon>
        <taxon>Actinomycetes</taxon>
        <taxon>Propionibacteriales</taxon>
        <taxon>Kribbellaceae</taxon>
        <taxon>Kribbella</taxon>
    </lineage>
</organism>
<protein>
    <recommendedName>
        <fullName evidence="3">Alpha/beta hydrolase</fullName>
    </recommendedName>
</protein>
<dbReference type="AlphaFoldDB" id="A0A4R2HVL2"/>
<gene>
    <name evidence="1" type="ORF">EV652_101415</name>
</gene>
<dbReference type="RefSeq" id="WP_132207213.1">
    <property type="nucleotide sequence ID" value="NZ_SLWN01000001.1"/>
</dbReference>
<reference evidence="1 2" key="1">
    <citation type="journal article" date="2015" name="Stand. Genomic Sci.">
        <title>Genomic Encyclopedia of Bacterial and Archaeal Type Strains, Phase III: the genomes of soil and plant-associated and newly described type strains.</title>
        <authorList>
            <person name="Whitman W.B."/>
            <person name="Woyke T."/>
            <person name="Klenk H.P."/>
            <person name="Zhou Y."/>
            <person name="Lilburn T.G."/>
            <person name="Beck B.J."/>
            <person name="De Vos P."/>
            <person name="Vandamme P."/>
            <person name="Eisen J.A."/>
            <person name="Garrity G."/>
            <person name="Hugenholtz P."/>
            <person name="Kyrpides N.C."/>
        </authorList>
    </citation>
    <scope>NUCLEOTIDE SEQUENCE [LARGE SCALE GENOMIC DNA]</scope>
    <source>
        <strain evidence="1 2">VKM Ac-2572</strain>
    </source>
</reference>
<accession>A0A4R2HVL2</accession>
<dbReference type="OrthoDB" id="9804993at2"/>
<dbReference type="EMBL" id="SLWN01000001">
    <property type="protein sequence ID" value="TCO35533.1"/>
    <property type="molecule type" value="Genomic_DNA"/>
</dbReference>
<dbReference type="GO" id="GO:0016787">
    <property type="term" value="F:hydrolase activity"/>
    <property type="evidence" value="ECO:0007669"/>
    <property type="project" value="InterPro"/>
</dbReference>
<dbReference type="Gene3D" id="3.40.50.1820">
    <property type="entry name" value="alpha/beta hydrolase"/>
    <property type="match status" value="1"/>
</dbReference>
<dbReference type="Pfam" id="PF06821">
    <property type="entry name" value="Ser_hydrolase"/>
    <property type="match status" value="1"/>
</dbReference>
<evidence type="ECO:0000313" key="1">
    <source>
        <dbReference type="EMBL" id="TCO35533.1"/>
    </source>
</evidence>
<dbReference type="InterPro" id="IPR010662">
    <property type="entry name" value="RBBP9/YdeN"/>
</dbReference>
<evidence type="ECO:0008006" key="3">
    <source>
        <dbReference type="Google" id="ProtNLM"/>
    </source>
</evidence>
<proteinExistence type="predicted"/>
<name>A0A4R2HVL2_9ACTN</name>
<sequence>MRFIIVPGLDGSDDNHWQSTWESGWLPGATRIRPASWTHPDRDDWSTAIGNAIALADDPAVLIAHSLGCHAVAHWLTTVGSPTVRGAFLVAPPDPLAPTFPVDLLPTFTNLDAKPLPVPALLIASDNDPYCSVDAATRLATDWEVPLITTGNDGHLNSDSQLGLWPLGQQLLTSFLAGLRAS</sequence>
<dbReference type="InterPro" id="IPR029058">
    <property type="entry name" value="AB_hydrolase_fold"/>
</dbReference>
<evidence type="ECO:0000313" key="2">
    <source>
        <dbReference type="Proteomes" id="UP000294508"/>
    </source>
</evidence>